<dbReference type="Gene3D" id="1.10.260.40">
    <property type="entry name" value="lambda repressor-like DNA-binding domains"/>
    <property type="match status" value="1"/>
</dbReference>
<dbReference type="InterPro" id="IPR010982">
    <property type="entry name" value="Lambda_DNA-bd_dom_sf"/>
</dbReference>
<organism evidence="6 7">
    <name type="scientific">Catellatospora aurea</name>
    <dbReference type="NCBI Taxonomy" id="1337874"/>
    <lineage>
        <taxon>Bacteria</taxon>
        <taxon>Bacillati</taxon>
        <taxon>Actinomycetota</taxon>
        <taxon>Actinomycetes</taxon>
        <taxon>Micromonosporales</taxon>
        <taxon>Micromonosporaceae</taxon>
        <taxon>Catellatospora</taxon>
    </lineage>
</organism>
<evidence type="ECO:0000256" key="2">
    <source>
        <dbReference type="ARBA" id="ARBA00023125"/>
    </source>
</evidence>
<dbReference type="InterPro" id="IPR019734">
    <property type="entry name" value="TPR_rpt"/>
</dbReference>
<dbReference type="InterPro" id="IPR050807">
    <property type="entry name" value="TransReg_Diox_bact_type"/>
</dbReference>
<dbReference type="SUPFAM" id="SSF48452">
    <property type="entry name" value="TPR-like"/>
    <property type="match status" value="1"/>
</dbReference>
<protein>
    <submittedName>
        <fullName evidence="6">Helix-turn-helix domain-containing protein</fullName>
    </submittedName>
</protein>
<keyword evidence="7" id="KW-1185">Reference proteome</keyword>
<dbReference type="Proteomes" id="UP001596392">
    <property type="component" value="Unassembled WGS sequence"/>
</dbReference>
<proteinExistence type="predicted"/>
<gene>
    <name evidence="6" type="ORF">ACFQO7_11615</name>
</gene>
<comment type="caution">
    <text evidence="6">The sequence shown here is derived from an EMBL/GenBank/DDBJ whole genome shotgun (WGS) entry which is preliminary data.</text>
</comment>
<feature type="region of interest" description="Disordered" evidence="4">
    <location>
        <begin position="1"/>
        <end position="21"/>
    </location>
</feature>
<dbReference type="PANTHER" id="PTHR46797">
    <property type="entry name" value="HTH-TYPE TRANSCRIPTIONAL REGULATOR"/>
    <property type="match status" value="1"/>
</dbReference>
<evidence type="ECO:0000256" key="3">
    <source>
        <dbReference type="ARBA" id="ARBA00023163"/>
    </source>
</evidence>
<dbReference type="PANTHER" id="PTHR46797:SF23">
    <property type="entry name" value="HTH-TYPE TRANSCRIPTIONAL REGULATOR SUTR"/>
    <property type="match status" value="1"/>
</dbReference>
<reference evidence="7" key="1">
    <citation type="journal article" date="2019" name="Int. J. Syst. Evol. Microbiol.">
        <title>The Global Catalogue of Microorganisms (GCM) 10K type strain sequencing project: providing services to taxonomists for standard genome sequencing and annotation.</title>
        <authorList>
            <consortium name="The Broad Institute Genomics Platform"/>
            <consortium name="The Broad Institute Genome Sequencing Center for Infectious Disease"/>
            <person name="Wu L."/>
            <person name="Ma J."/>
        </authorList>
    </citation>
    <scope>NUCLEOTIDE SEQUENCE [LARGE SCALE GENOMIC DNA]</scope>
    <source>
        <strain evidence="7">CGMCC 1.9106</strain>
    </source>
</reference>
<dbReference type="RefSeq" id="WP_376806369.1">
    <property type="nucleotide sequence ID" value="NZ_JBHTAC010000009.1"/>
</dbReference>
<name>A0ABW2GXR0_9ACTN</name>
<keyword evidence="2" id="KW-0238">DNA-binding</keyword>
<evidence type="ECO:0000256" key="4">
    <source>
        <dbReference type="SAM" id="MobiDB-lite"/>
    </source>
</evidence>
<keyword evidence="1" id="KW-0805">Transcription regulation</keyword>
<evidence type="ECO:0000313" key="7">
    <source>
        <dbReference type="Proteomes" id="UP001596392"/>
    </source>
</evidence>
<dbReference type="SUPFAM" id="SSF47413">
    <property type="entry name" value="lambda repressor-like DNA-binding domains"/>
    <property type="match status" value="1"/>
</dbReference>
<keyword evidence="3" id="KW-0804">Transcription</keyword>
<evidence type="ECO:0000313" key="6">
    <source>
        <dbReference type="EMBL" id="MFC7243124.1"/>
    </source>
</evidence>
<dbReference type="InterPro" id="IPR011990">
    <property type="entry name" value="TPR-like_helical_dom_sf"/>
</dbReference>
<evidence type="ECO:0000259" key="5">
    <source>
        <dbReference type="PROSITE" id="PS50943"/>
    </source>
</evidence>
<accession>A0ABW2GXR0</accession>
<dbReference type="EMBL" id="JBHTAC010000009">
    <property type="protein sequence ID" value="MFC7243124.1"/>
    <property type="molecule type" value="Genomic_DNA"/>
</dbReference>
<feature type="compositionally biased region" description="Basic and acidic residues" evidence="4">
    <location>
        <begin position="1"/>
        <end position="10"/>
    </location>
</feature>
<dbReference type="SMART" id="SM00028">
    <property type="entry name" value="TPR"/>
    <property type="match status" value="2"/>
</dbReference>
<dbReference type="Gene3D" id="1.25.40.10">
    <property type="entry name" value="Tetratricopeptide repeat domain"/>
    <property type="match status" value="1"/>
</dbReference>
<dbReference type="CDD" id="cd00093">
    <property type="entry name" value="HTH_XRE"/>
    <property type="match status" value="1"/>
</dbReference>
<sequence>MPDQRPDQGRAESAVPDQPAFGRQLRALRQQRGLSQAELVGTALSTAYLSRLESGQRPPTAKVIKLLAERLGVPADAFAVAPPQGLGEVVAKAASAPRPDDAVPALRQALAEANAADAGSRWHALWLLAEIHTRRLERTEALAVLHRLVALGDDIGDPELRVRARNRLALCHRSLGEIPAAYAVAQQALALADEHPVPADDAARTLLTLISVEAELGRLPDARAHADDLRALTADRTGTLPVEALWTAATVRIRQGDDAAALELLHQALHRLDSHDDLVLWLRLRLAAASLCLQMTPRQVEEAAARLDEVRPAVALVGTPLHNQEFLLLSAQLAYQQGRDEAAEAASAGLEPTEHLLTFRDRVRLHLLRNQLLLRRGESATALANLRDLARQAHEAANIDLAAEIWRTIAEAPHQPAS</sequence>
<dbReference type="SMART" id="SM00530">
    <property type="entry name" value="HTH_XRE"/>
    <property type="match status" value="1"/>
</dbReference>
<evidence type="ECO:0000256" key="1">
    <source>
        <dbReference type="ARBA" id="ARBA00023015"/>
    </source>
</evidence>
<dbReference type="InterPro" id="IPR001387">
    <property type="entry name" value="Cro/C1-type_HTH"/>
</dbReference>
<feature type="domain" description="HTH cro/C1-type" evidence="5">
    <location>
        <begin position="25"/>
        <end position="78"/>
    </location>
</feature>
<dbReference type="Pfam" id="PF13560">
    <property type="entry name" value="HTH_31"/>
    <property type="match status" value="1"/>
</dbReference>
<dbReference type="PROSITE" id="PS50943">
    <property type="entry name" value="HTH_CROC1"/>
    <property type="match status" value="1"/>
</dbReference>